<dbReference type="Proteomes" id="UP000198280">
    <property type="component" value="Unassembled WGS sequence"/>
</dbReference>
<dbReference type="NCBIfam" id="NF040570">
    <property type="entry name" value="guided_TnpB"/>
    <property type="match status" value="1"/>
</dbReference>
<evidence type="ECO:0000256" key="1">
    <source>
        <dbReference type="ARBA" id="ARBA00008761"/>
    </source>
</evidence>
<evidence type="ECO:0000256" key="3">
    <source>
        <dbReference type="ARBA" id="ARBA00023125"/>
    </source>
</evidence>
<gene>
    <name evidence="8" type="ORF">SAMN05216252_11092</name>
</gene>
<feature type="region of interest" description="Disordered" evidence="5">
    <location>
        <begin position="388"/>
        <end position="412"/>
    </location>
</feature>
<dbReference type="InterPro" id="IPR010095">
    <property type="entry name" value="Cas12f1-like_TNB"/>
</dbReference>
<keyword evidence="3" id="KW-0238">DNA-binding</keyword>
<accession>A0A239IBG7</accession>
<proteinExistence type="inferred from homology"/>
<dbReference type="GO" id="GO:0006310">
    <property type="term" value="P:DNA recombination"/>
    <property type="evidence" value="ECO:0007669"/>
    <property type="project" value="UniProtKB-KW"/>
</dbReference>
<feature type="domain" description="Probable transposase IS891/IS1136/IS1341" evidence="6">
    <location>
        <begin position="190"/>
        <end position="294"/>
    </location>
</feature>
<reference evidence="8 9" key="1">
    <citation type="submission" date="2017-06" db="EMBL/GenBank/DDBJ databases">
        <authorList>
            <person name="Kim H.J."/>
            <person name="Triplett B.A."/>
        </authorList>
    </citation>
    <scope>NUCLEOTIDE SEQUENCE [LARGE SCALE GENOMIC DNA]</scope>
    <source>
        <strain evidence="8 9">CGMCC 4.1858</strain>
    </source>
</reference>
<sequence length="412" mass="45092">MTAMAGQGSGHARFTFRLRVSSTAGAGLEAEWARCRWVWNECVAVSRRVHGLNKSAGQKVTCGPAHLDRMLTEARRSMAWLREGSSVPQQQVIRDFAKSRAKALKDIVARLPMGQRAGMPRIKRKREAAPTLNYTTRGFRIKDGRLHLAGGIVLTVVWSRDLPSAPSSVRVYRDSLGHWYASFVVTTAAEPLPAIGCVIGIDWGVKETATTTSDAHDLPHAQHGKTAAQRLARYQRMMARRKPARGQSASRGYRNARHQSAKLHKQVARRRQDTARKWAKRVVRDHDAIAVEDFRPKFLAKTTMARKAADAAIGATKAALIEMGRKHGRDVRLVHPAHTTMDCASCGARTKHALPLSERTYTCTACGAVSPRDKNSARVMLVRAGLNPAGADRVSAGGPPVPSPREPGIPVP</sequence>
<feature type="compositionally biased region" description="Pro residues" evidence="5">
    <location>
        <begin position="399"/>
        <end position="412"/>
    </location>
</feature>
<evidence type="ECO:0000256" key="2">
    <source>
        <dbReference type="ARBA" id="ARBA00022578"/>
    </source>
</evidence>
<evidence type="ECO:0000259" key="7">
    <source>
        <dbReference type="Pfam" id="PF07282"/>
    </source>
</evidence>
<dbReference type="GO" id="GO:0003677">
    <property type="term" value="F:DNA binding"/>
    <property type="evidence" value="ECO:0007669"/>
    <property type="project" value="UniProtKB-KW"/>
</dbReference>
<evidence type="ECO:0000313" key="9">
    <source>
        <dbReference type="Proteomes" id="UP000198280"/>
    </source>
</evidence>
<dbReference type="RefSeq" id="WP_245938965.1">
    <property type="nucleotide sequence ID" value="NZ_FZOF01000010.1"/>
</dbReference>
<dbReference type="GO" id="GO:0032196">
    <property type="term" value="P:transposition"/>
    <property type="evidence" value="ECO:0007669"/>
    <property type="project" value="UniProtKB-KW"/>
</dbReference>
<evidence type="ECO:0000259" key="6">
    <source>
        <dbReference type="Pfam" id="PF01385"/>
    </source>
</evidence>
<keyword evidence="2" id="KW-0815">Transposition</keyword>
<organism evidence="8 9">
    <name type="scientific">Actinacidiphila glaucinigra</name>
    <dbReference type="NCBI Taxonomy" id="235986"/>
    <lineage>
        <taxon>Bacteria</taxon>
        <taxon>Bacillati</taxon>
        <taxon>Actinomycetota</taxon>
        <taxon>Actinomycetes</taxon>
        <taxon>Kitasatosporales</taxon>
        <taxon>Streptomycetaceae</taxon>
        <taxon>Actinacidiphila</taxon>
    </lineage>
</organism>
<dbReference type="EMBL" id="FZOF01000010">
    <property type="protein sequence ID" value="SNS91126.1"/>
    <property type="molecule type" value="Genomic_DNA"/>
</dbReference>
<feature type="region of interest" description="Disordered" evidence="5">
    <location>
        <begin position="241"/>
        <end position="274"/>
    </location>
</feature>
<dbReference type="Pfam" id="PF07282">
    <property type="entry name" value="Cas12f1-like_TNB"/>
    <property type="match status" value="1"/>
</dbReference>
<feature type="domain" description="Cas12f1-like TNB" evidence="7">
    <location>
        <begin position="320"/>
        <end position="379"/>
    </location>
</feature>
<dbReference type="AlphaFoldDB" id="A0A239IBG7"/>
<feature type="compositionally biased region" description="Basic residues" evidence="5">
    <location>
        <begin position="254"/>
        <end position="269"/>
    </location>
</feature>
<name>A0A239IBG7_9ACTN</name>
<protein>
    <submittedName>
        <fullName evidence="8">Putative transposase</fullName>
    </submittedName>
</protein>
<evidence type="ECO:0000256" key="4">
    <source>
        <dbReference type="ARBA" id="ARBA00023172"/>
    </source>
</evidence>
<dbReference type="Pfam" id="PF01385">
    <property type="entry name" value="OrfB_IS605"/>
    <property type="match status" value="1"/>
</dbReference>
<keyword evidence="4" id="KW-0233">DNA recombination</keyword>
<evidence type="ECO:0000313" key="8">
    <source>
        <dbReference type="EMBL" id="SNS91126.1"/>
    </source>
</evidence>
<comment type="similarity">
    <text evidence="1">In the C-terminal section; belongs to the transposase 35 family.</text>
</comment>
<dbReference type="InterPro" id="IPR001959">
    <property type="entry name" value="Transposase"/>
</dbReference>
<keyword evidence="9" id="KW-1185">Reference proteome</keyword>
<evidence type="ECO:0000256" key="5">
    <source>
        <dbReference type="SAM" id="MobiDB-lite"/>
    </source>
</evidence>